<keyword evidence="3" id="KW-1185">Reference proteome</keyword>
<gene>
    <name evidence="2" type="ORF">N7U62_00020</name>
</gene>
<evidence type="ECO:0000313" key="2">
    <source>
        <dbReference type="EMBL" id="MCV9385021.1"/>
    </source>
</evidence>
<protein>
    <submittedName>
        <fullName evidence="2">Sulfotransferase</fullName>
    </submittedName>
</protein>
<dbReference type="PANTHER" id="PTHR10605">
    <property type="entry name" value="HEPARAN SULFATE SULFOTRANSFERASE"/>
    <property type="match status" value="1"/>
</dbReference>
<dbReference type="InterPro" id="IPR037359">
    <property type="entry name" value="NST/OST"/>
</dbReference>
<evidence type="ECO:0000256" key="1">
    <source>
        <dbReference type="ARBA" id="ARBA00022679"/>
    </source>
</evidence>
<dbReference type="Proteomes" id="UP001300692">
    <property type="component" value="Unassembled WGS sequence"/>
</dbReference>
<dbReference type="PANTHER" id="PTHR10605:SF56">
    <property type="entry name" value="BIFUNCTIONAL HEPARAN SULFATE N-DEACETYLASE_N-SULFOTRANSFERASE"/>
    <property type="match status" value="1"/>
</dbReference>
<dbReference type="SUPFAM" id="SSF52540">
    <property type="entry name" value="P-loop containing nucleoside triphosphate hydrolases"/>
    <property type="match status" value="1"/>
</dbReference>
<keyword evidence="1" id="KW-0808">Transferase</keyword>
<dbReference type="Gene3D" id="3.40.50.300">
    <property type="entry name" value="P-loop containing nucleotide triphosphate hydrolases"/>
    <property type="match status" value="1"/>
</dbReference>
<reference evidence="2 3" key="1">
    <citation type="submission" date="2022-10" db="EMBL/GenBank/DDBJ databases">
        <title>Comparative genomics and taxonomic characterization of three novel marine species of genus Reichenbachiella exhibiting antioxidant and polysaccharide degradation activities.</title>
        <authorList>
            <person name="Muhammad N."/>
            <person name="Lee Y.-J."/>
            <person name="Ko J."/>
            <person name="Kim S.-G."/>
        </authorList>
    </citation>
    <scope>NUCLEOTIDE SEQUENCE [LARGE SCALE GENOMIC DNA]</scope>
    <source>
        <strain evidence="2 3">ABR2-5</strain>
    </source>
</reference>
<proteinExistence type="predicted"/>
<dbReference type="RefSeq" id="WP_264135810.1">
    <property type="nucleotide sequence ID" value="NZ_JAOYOD010000001.1"/>
</dbReference>
<dbReference type="EMBL" id="JAOYOD010000001">
    <property type="protein sequence ID" value="MCV9385021.1"/>
    <property type="molecule type" value="Genomic_DNA"/>
</dbReference>
<sequence length="311" mass="35970">MTLNNQSSKLPHFLIIGAGKSGTTALEAYLNQHPDIYLPAIKEPNFFAYEKHHAEDFNDQETIDHFNNSITDWDSYLQLFKDAANDQVIGEISNTYLCMSESLANIKNHLPDTKLIAVIRQPAERIYSRYMHLLRVDKAPEGNFDEDVLDKSSIWWQRADLINEGFYYQHLKRFYEAFDSKQIKVFLHEDLLFNRDKTLADICTFLDVDPSFTFNSTTAYNKSGVVKNQFFNKLVGNKSVLIKGLKGISPAVYSKIKGNRVLKDTIERLRNKNIKKKKMSGEVKKQITNIYKEDIKNLEGLIERDLSSWLN</sequence>
<comment type="caution">
    <text evidence="2">The sequence shown here is derived from an EMBL/GenBank/DDBJ whole genome shotgun (WGS) entry which is preliminary data.</text>
</comment>
<dbReference type="Pfam" id="PF13469">
    <property type="entry name" value="Sulfotransfer_3"/>
    <property type="match status" value="1"/>
</dbReference>
<evidence type="ECO:0000313" key="3">
    <source>
        <dbReference type="Proteomes" id="UP001300692"/>
    </source>
</evidence>
<accession>A0ABT3CN99</accession>
<organism evidence="2 3">
    <name type="scientific">Reichenbachiella ulvae</name>
    <dbReference type="NCBI Taxonomy" id="2980104"/>
    <lineage>
        <taxon>Bacteria</taxon>
        <taxon>Pseudomonadati</taxon>
        <taxon>Bacteroidota</taxon>
        <taxon>Cytophagia</taxon>
        <taxon>Cytophagales</taxon>
        <taxon>Reichenbachiellaceae</taxon>
        <taxon>Reichenbachiella</taxon>
    </lineage>
</organism>
<name>A0ABT3CN99_9BACT</name>
<dbReference type="InterPro" id="IPR027417">
    <property type="entry name" value="P-loop_NTPase"/>
</dbReference>